<dbReference type="OrthoDB" id="8061355at2759"/>
<dbReference type="Pfam" id="PF23321">
    <property type="entry name" value="R1_ABCA1"/>
    <property type="match status" value="1"/>
</dbReference>
<comment type="caution">
    <text evidence="3">The sequence shown here is derived from an EMBL/GenBank/DDBJ whole genome shotgun (WGS) entry which is preliminary data.</text>
</comment>
<dbReference type="GO" id="GO:0033700">
    <property type="term" value="P:phospholipid efflux"/>
    <property type="evidence" value="ECO:0007669"/>
    <property type="project" value="TreeGrafter"/>
</dbReference>
<reference evidence="3 4" key="1">
    <citation type="submission" date="2019-09" db="EMBL/GenBank/DDBJ databases">
        <title>Bird 10,000 Genomes (B10K) Project - Family phase.</title>
        <authorList>
            <person name="Zhang G."/>
        </authorList>
    </citation>
    <scope>NUCLEOTIDE SEQUENCE [LARGE SCALE GENOMIC DNA]</scope>
    <source>
        <strain evidence="3">B10K-DU-002-16</strain>
        <tissue evidence="3">Muscle</tissue>
    </source>
</reference>
<dbReference type="GO" id="GO:0033344">
    <property type="term" value="P:cholesterol efflux"/>
    <property type="evidence" value="ECO:0007669"/>
    <property type="project" value="TreeGrafter"/>
</dbReference>
<dbReference type="PANTHER" id="PTHR19229">
    <property type="entry name" value="ATP-BINDING CASSETTE TRANSPORTER SUBFAMILY A ABCA"/>
    <property type="match status" value="1"/>
</dbReference>
<feature type="non-terminal residue" evidence="3">
    <location>
        <position position="1"/>
    </location>
</feature>
<dbReference type="GO" id="GO:0090556">
    <property type="term" value="F:phosphatidylserine floppase activity"/>
    <property type="evidence" value="ECO:0007669"/>
    <property type="project" value="TreeGrafter"/>
</dbReference>
<dbReference type="GO" id="GO:0090554">
    <property type="term" value="F:phosphatidylcholine floppase activity"/>
    <property type="evidence" value="ECO:0007669"/>
    <property type="project" value="TreeGrafter"/>
</dbReference>
<dbReference type="AlphaFoldDB" id="A0A7L1KHN5"/>
<sequence length="157" mass="17093">SMEECEALCTRMAIMVNGRFRCLGSVQHLKNRFGDGYTVVVRVGGPGPELVESLMLRRFPGIVLKERHGGLLQFQLPSRAGSLASVFSVLAAHRGPCHIEDYSVSQTTLDQVFVHFAREQSDEDPGGAAAPGQDVAPSPGKRLTSFLEDDSYQETTV</sequence>
<feature type="non-terminal residue" evidence="3">
    <location>
        <position position="157"/>
    </location>
</feature>
<dbReference type="InterPro" id="IPR026082">
    <property type="entry name" value="ABCA"/>
</dbReference>
<dbReference type="GO" id="GO:0016020">
    <property type="term" value="C:membrane"/>
    <property type="evidence" value="ECO:0007669"/>
    <property type="project" value="InterPro"/>
</dbReference>
<protein>
    <submittedName>
        <fullName evidence="3">ABCA1 protein</fullName>
    </submittedName>
</protein>
<gene>
    <name evidence="3" type="primary">Abca1_1</name>
    <name evidence="3" type="ORF">RYNNIG_R15702</name>
</gene>
<feature type="compositionally biased region" description="Acidic residues" evidence="1">
    <location>
        <begin position="147"/>
        <end position="157"/>
    </location>
</feature>
<proteinExistence type="predicted"/>
<organism evidence="3 4">
    <name type="scientific">Rynchops niger</name>
    <name type="common">Black skimmer</name>
    <dbReference type="NCBI Taxonomy" id="227184"/>
    <lineage>
        <taxon>Eukaryota</taxon>
        <taxon>Metazoa</taxon>
        <taxon>Chordata</taxon>
        <taxon>Craniata</taxon>
        <taxon>Vertebrata</taxon>
        <taxon>Euteleostomi</taxon>
        <taxon>Archelosauria</taxon>
        <taxon>Archosauria</taxon>
        <taxon>Dinosauria</taxon>
        <taxon>Saurischia</taxon>
        <taxon>Theropoda</taxon>
        <taxon>Coelurosauria</taxon>
        <taxon>Aves</taxon>
        <taxon>Neognathae</taxon>
        <taxon>Neoaves</taxon>
        <taxon>Charadriiformes</taxon>
        <taxon>Laridae</taxon>
        <taxon>Rynchops</taxon>
    </lineage>
</organism>
<dbReference type="InterPro" id="IPR056264">
    <property type="entry name" value="R2_ABCA1-4-like"/>
</dbReference>
<name>A0A7L1KHN5_RYNNI</name>
<dbReference type="EMBL" id="VXBH01016969">
    <property type="protein sequence ID" value="NXN62658.1"/>
    <property type="molecule type" value="Genomic_DNA"/>
</dbReference>
<dbReference type="GO" id="GO:0140359">
    <property type="term" value="F:ABC-type transporter activity"/>
    <property type="evidence" value="ECO:0007669"/>
    <property type="project" value="InterPro"/>
</dbReference>
<dbReference type="PANTHER" id="PTHR19229:SF49">
    <property type="entry name" value="PHOSPHOLIPID-TRANSPORTING ATPASE ABCA7"/>
    <property type="match status" value="1"/>
</dbReference>
<accession>A0A7L1KHN5</accession>
<evidence type="ECO:0000313" key="3">
    <source>
        <dbReference type="EMBL" id="NXN62658.1"/>
    </source>
</evidence>
<dbReference type="GO" id="GO:0034188">
    <property type="term" value="F:apolipoprotein A-I receptor activity"/>
    <property type="evidence" value="ECO:0007669"/>
    <property type="project" value="TreeGrafter"/>
</dbReference>
<evidence type="ECO:0000256" key="1">
    <source>
        <dbReference type="SAM" id="MobiDB-lite"/>
    </source>
</evidence>
<feature type="domain" description="ABCA1-4-like C-terminal R2 regulatory" evidence="2">
    <location>
        <begin position="34"/>
        <end position="106"/>
    </location>
</feature>
<evidence type="ECO:0000313" key="4">
    <source>
        <dbReference type="Proteomes" id="UP000525416"/>
    </source>
</evidence>
<evidence type="ECO:0000259" key="2">
    <source>
        <dbReference type="Pfam" id="PF23321"/>
    </source>
</evidence>
<feature type="region of interest" description="Disordered" evidence="1">
    <location>
        <begin position="120"/>
        <end position="157"/>
    </location>
</feature>
<keyword evidence="4" id="KW-1185">Reference proteome</keyword>
<dbReference type="Proteomes" id="UP000525416">
    <property type="component" value="Unassembled WGS sequence"/>
</dbReference>